<organism evidence="2 3">
    <name type="scientific">Halomarina salina</name>
    <dbReference type="NCBI Taxonomy" id="1872699"/>
    <lineage>
        <taxon>Archaea</taxon>
        <taxon>Methanobacteriati</taxon>
        <taxon>Methanobacteriota</taxon>
        <taxon>Stenosarchaea group</taxon>
        <taxon>Halobacteria</taxon>
        <taxon>Halobacteriales</taxon>
        <taxon>Natronomonadaceae</taxon>
        <taxon>Halomarina</taxon>
    </lineage>
</organism>
<proteinExistence type="predicted"/>
<keyword evidence="1" id="KW-0472">Membrane</keyword>
<gene>
    <name evidence="2" type="ORF">ACFPYI_18585</name>
</gene>
<dbReference type="Proteomes" id="UP001596099">
    <property type="component" value="Unassembled WGS sequence"/>
</dbReference>
<name>A0ABD5RS35_9EURY</name>
<keyword evidence="1" id="KW-0812">Transmembrane</keyword>
<dbReference type="RefSeq" id="WP_247417779.1">
    <property type="nucleotide sequence ID" value="NZ_JALLGW010000001.1"/>
</dbReference>
<evidence type="ECO:0000313" key="2">
    <source>
        <dbReference type="EMBL" id="MFC5973342.1"/>
    </source>
</evidence>
<comment type="caution">
    <text evidence="2">The sequence shown here is derived from an EMBL/GenBank/DDBJ whole genome shotgun (WGS) entry which is preliminary data.</text>
</comment>
<protein>
    <submittedName>
        <fullName evidence="2">Uncharacterized protein</fullName>
    </submittedName>
</protein>
<feature type="transmembrane region" description="Helical" evidence="1">
    <location>
        <begin position="88"/>
        <end position="106"/>
    </location>
</feature>
<dbReference type="EMBL" id="JBHSQH010000001">
    <property type="protein sequence ID" value="MFC5973342.1"/>
    <property type="molecule type" value="Genomic_DNA"/>
</dbReference>
<keyword evidence="1" id="KW-1133">Transmembrane helix</keyword>
<dbReference type="AlphaFoldDB" id="A0ABD5RS35"/>
<evidence type="ECO:0000313" key="3">
    <source>
        <dbReference type="Proteomes" id="UP001596099"/>
    </source>
</evidence>
<keyword evidence="3" id="KW-1185">Reference proteome</keyword>
<reference evidence="2 3" key="1">
    <citation type="journal article" date="2019" name="Int. J. Syst. Evol. Microbiol.">
        <title>The Global Catalogue of Microorganisms (GCM) 10K type strain sequencing project: providing services to taxonomists for standard genome sequencing and annotation.</title>
        <authorList>
            <consortium name="The Broad Institute Genomics Platform"/>
            <consortium name="The Broad Institute Genome Sequencing Center for Infectious Disease"/>
            <person name="Wu L."/>
            <person name="Ma J."/>
        </authorList>
    </citation>
    <scope>NUCLEOTIDE SEQUENCE [LARGE SCALE GENOMIC DNA]</scope>
    <source>
        <strain evidence="2 3">CGMCC 1.12543</strain>
    </source>
</reference>
<sequence length="117" mass="13555">MRAAATLVSAPGIDRLRQLPPGRRVTVSREGDAIPPGFARSPFTLPLTARTVYRECRATDSLVLSVFDDRVVVRRERYHPQRHPLRHLLFDRFAVFLVVAVAWLLARRRRRVNDTRR</sequence>
<evidence type="ECO:0000256" key="1">
    <source>
        <dbReference type="SAM" id="Phobius"/>
    </source>
</evidence>
<accession>A0ABD5RS35</accession>